<feature type="compositionally biased region" description="Polar residues" evidence="5">
    <location>
        <begin position="41"/>
        <end position="51"/>
    </location>
</feature>
<feature type="transmembrane region" description="Helical" evidence="6">
    <location>
        <begin position="264"/>
        <end position="279"/>
    </location>
</feature>
<gene>
    <name evidence="7" type="ORF">HJC23_008314</name>
</gene>
<keyword evidence="2 6" id="KW-0812">Transmembrane</keyword>
<accession>A0ABD3Q5J3</accession>
<feature type="compositionally biased region" description="Basic residues" evidence="5">
    <location>
        <begin position="1"/>
        <end position="23"/>
    </location>
</feature>
<evidence type="ECO:0000313" key="7">
    <source>
        <dbReference type="EMBL" id="KAL3795229.1"/>
    </source>
</evidence>
<comment type="subcellular location">
    <subcellularLocation>
        <location evidence="1">Membrane</location>
        <topology evidence="1">Multi-pass membrane protein</topology>
    </subcellularLocation>
</comment>
<evidence type="ECO:0000256" key="5">
    <source>
        <dbReference type="SAM" id="MobiDB-lite"/>
    </source>
</evidence>
<dbReference type="Pfam" id="PF03208">
    <property type="entry name" value="PRA1"/>
    <property type="match status" value="1"/>
</dbReference>
<comment type="caution">
    <text evidence="7">The sequence shown here is derived from an EMBL/GenBank/DDBJ whole genome shotgun (WGS) entry which is preliminary data.</text>
</comment>
<dbReference type="EMBL" id="JABMIG020000073">
    <property type="protein sequence ID" value="KAL3795229.1"/>
    <property type="molecule type" value="Genomic_DNA"/>
</dbReference>
<name>A0ABD3Q5J3_9STRA</name>
<dbReference type="PANTHER" id="PTHR19317:SF0">
    <property type="entry name" value="PRENYLATED RAB ACCEPTOR PROTEIN 1"/>
    <property type="match status" value="1"/>
</dbReference>
<dbReference type="GO" id="GO:0016020">
    <property type="term" value="C:membrane"/>
    <property type="evidence" value="ECO:0007669"/>
    <property type="project" value="UniProtKB-SubCell"/>
</dbReference>
<evidence type="ECO:0000256" key="4">
    <source>
        <dbReference type="ARBA" id="ARBA00023136"/>
    </source>
</evidence>
<organism evidence="7 8">
    <name type="scientific">Cyclotella cryptica</name>
    <dbReference type="NCBI Taxonomy" id="29204"/>
    <lineage>
        <taxon>Eukaryota</taxon>
        <taxon>Sar</taxon>
        <taxon>Stramenopiles</taxon>
        <taxon>Ochrophyta</taxon>
        <taxon>Bacillariophyta</taxon>
        <taxon>Coscinodiscophyceae</taxon>
        <taxon>Thalassiosirophycidae</taxon>
        <taxon>Stephanodiscales</taxon>
        <taxon>Stephanodiscaceae</taxon>
        <taxon>Cyclotella</taxon>
    </lineage>
</organism>
<evidence type="ECO:0000256" key="2">
    <source>
        <dbReference type="ARBA" id="ARBA00022692"/>
    </source>
</evidence>
<feature type="transmembrane region" description="Helical" evidence="6">
    <location>
        <begin position="200"/>
        <end position="219"/>
    </location>
</feature>
<evidence type="ECO:0000256" key="3">
    <source>
        <dbReference type="ARBA" id="ARBA00022989"/>
    </source>
</evidence>
<evidence type="ECO:0000256" key="6">
    <source>
        <dbReference type="SAM" id="Phobius"/>
    </source>
</evidence>
<evidence type="ECO:0000256" key="1">
    <source>
        <dbReference type="ARBA" id="ARBA00004141"/>
    </source>
</evidence>
<feature type="compositionally biased region" description="Basic and acidic residues" evidence="5">
    <location>
        <begin position="99"/>
        <end position="109"/>
    </location>
</feature>
<keyword evidence="4 6" id="KW-0472">Membrane</keyword>
<feature type="transmembrane region" description="Helical" evidence="6">
    <location>
        <begin position="225"/>
        <end position="243"/>
    </location>
</feature>
<keyword evidence="3 6" id="KW-1133">Transmembrane helix</keyword>
<reference evidence="7 8" key="1">
    <citation type="journal article" date="2020" name="G3 (Bethesda)">
        <title>Improved Reference Genome for Cyclotella cryptica CCMP332, a Model for Cell Wall Morphogenesis, Salinity Adaptation, and Lipid Production in Diatoms (Bacillariophyta).</title>
        <authorList>
            <person name="Roberts W.R."/>
            <person name="Downey K.M."/>
            <person name="Ruck E.C."/>
            <person name="Traller J.C."/>
            <person name="Alverson A.J."/>
        </authorList>
    </citation>
    <scope>NUCLEOTIDE SEQUENCE [LARGE SCALE GENOMIC DNA]</scope>
    <source>
        <strain evidence="7 8">CCMP332</strain>
    </source>
</reference>
<evidence type="ECO:0000313" key="8">
    <source>
        <dbReference type="Proteomes" id="UP001516023"/>
    </source>
</evidence>
<sequence>MNYLQKKKKKKKKKKDEKKKKEKKEKTAQPTVKRTKCYTYGTHQAPTNFVSSLPERRRQLLPQPLSVHPTMRSRIPQSESTPQKDPSNLDLLNSIASEDNDRSGARDENQGDGSKSRRHIHLEMGPLVISGAAIDRLRARIISFTSKLTMDTLRPLPLFLGLSGPSLCIAADAFSSPIAFHKESNKSSAEKIRSRVSRNLAFFATNYAFLAVGTVLVVALMHPVMLIYVGVTWGLWWLHIIVIREDVRLVFMEKDLNDIFTPKRRSWILTVLTLWVAIWKCLRPLLIGTMISAVLTIVHAMMRDPKRLVLSGGASSASAAKGSADSDDDSSGSEVLVERSDNV</sequence>
<keyword evidence="8" id="KW-1185">Reference proteome</keyword>
<dbReference type="InterPro" id="IPR004895">
    <property type="entry name" value="Prenylated_rab_accept_PRA1"/>
</dbReference>
<feature type="region of interest" description="Disordered" evidence="5">
    <location>
        <begin position="316"/>
        <end position="343"/>
    </location>
</feature>
<dbReference type="PANTHER" id="PTHR19317">
    <property type="entry name" value="PRENYLATED RAB ACCEPTOR 1-RELATED"/>
    <property type="match status" value="1"/>
</dbReference>
<feature type="compositionally biased region" description="Polar residues" evidence="5">
    <location>
        <begin position="75"/>
        <end position="97"/>
    </location>
</feature>
<protein>
    <recommendedName>
        <fullName evidence="9">PRA1 family protein</fullName>
    </recommendedName>
</protein>
<dbReference type="Proteomes" id="UP001516023">
    <property type="component" value="Unassembled WGS sequence"/>
</dbReference>
<evidence type="ECO:0008006" key="9">
    <source>
        <dbReference type="Google" id="ProtNLM"/>
    </source>
</evidence>
<proteinExistence type="predicted"/>
<dbReference type="AlphaFoldDB" id="A0ABD3Q5J3"/>
<feature type="region of interest" description="Disordered" evidence="5">
    <location>
        <begin position="1"/>
        <end position="119"/>
    </location>
</feature>